<feature type="transmembrane region" description="Helical" evidence="2">
    <location>
        <begin position="91"/>
        <end position="111"/>
    </location>
</feature>
<evidence type="ECO:0000256" key="1">
    <source>
        <dbReference type="SAM" id="MobiDB-lite"/>
    </source>
</evidence>
<sequence>MTNTDNKLLSPVEKPKWGETPESHLGYKSKQERMDKRGLEDWEMVAAMETSDQPIPYWFFAIFVVLLIVAVGLTFPFWGNRPGYERSWFDWGIPAGVAWVLVTSAAIYYMVDYRHILADKRAAAAKAKEDAKDNEKT</sequence>
<evidence type="ECO:0000313" key="3">
    <source>
        <dbReference type="EMBL" id="VAW86638.1"/>
    </source>
</evidence>
<accession>A0A3B0Z019</accession>
<reference evidence="3" key="1">
    <citation type="submission" date="2018-06" db="EMBL/GenBank/DDBJ databases">
        <authorList>
            <person name="Zhirakovskaya E."/>
        </authorList>
    </citation>
    <scope>NUCLEOTIDE SEQUENCE</scope>
</reference>
<proteinExistence type="predicted"/>
<keyword evidence="2" id="KW-0472">Membrane</keyword>
<name>A0A3B0Z019_9ZZZZ</name>
<gene>
    <name evidence="3" type="ORF">MNBD_GAMMA16-2154</name>
</gene>
<keyword evidence="2" id="KW-1133">Transmembrane helix</keyword>
<dbReference type="EMBL" id="UOFO01000097">
    <property type="protein sequence ID" value="VAW86638.1"/>
    <property type="molecule type" value="Genomic_DNA"/>
</dbReference>
<feature type="transmembrane region" description="Helical" evidence="2">
    <location>
        <begin position="57"/>
        <end position="79"/>
    </location>
</feature>
<organism evidence="3">
    <name type="scientific">hydrothermal vent metagenome</name>
    <dbReference type="NCBI Taxonomy" id="652676"/>
    <lineage>
        <taxon>unclassified sequences</taxon>
        <taxon>metagenomes</taxon>
        <taxon>ecological metagenomes</taxon>
    </lineage>
</organism>
<feature type="region of interest" description="Disordered" evidence="1">
    <location>
        <begin position="1"/>
        <end position="32"/>
    </location>
</feature>
<evidence type="ECO:0000256" key="2">
    <source>
        <dbReference type="SAM" id="Phobius"/>
    </source>
</evidence>
<keyword evidence="2" id="KW-0812">Transmembrane</keyword>
<protein>
    <submittedName>
        <fullName evidence="3">Uncharacterized protein</fullName>
    </submittedName>
</protein>
<dbReference type="AlphaFoldDB" id="A0A3B0Z019"/>
<feature type="compositionally biased region" description="Basic and acidic residues" evidence="1">
    <location>
        <begin position="13"/>
        <end position="22"/>
    </location>
</feature>